<dbReference type="AlphaFoldDB" id="G9WXI2"/>
<dbReference type="EMBL" id="AFZG01000016">
    <property type="protein sequence ID" value="EHL19705.1"/>
    <property type="molecule type" value="Genomic_DNA"/>
</dbReference>
<evidence type="ECO:0000256" key="2">
    <source>
        <dbReference type="ARBA" id="ARBA00013365"/>
    </source>
</evidence>
<dbReference type="Gene3D" id="3.60.21.10">
    <property type="match status" value="1"/>
</dbReference>
<reference evidence="9 10" key="2">
    <citation type="submission" date="2011-08" db="EMBL/GenBank/DDBJ databases">
        <title>The Genome Sequence of Eubacteriaceae bacterium CM5.</title>
        <authorList>
            <consortium name="The Broad Institute Genome Sequencing Platform"/>
            <person name="Earl A."/>
            <person name="Ward D."/>
            <person name="Feldgarden M."/>
            <person name="Gevers D."/>
            <person name="Sizova M."/>
            <person name="Hazen A."/>
            <person name="Epstein S."/>
            <person name="Young S.K."/>
            <person name="Zeng Q."/>
            <person name="Gargeya S."/>
            <person name="Fitzgerald M."/>
            <person name="Haas B."/>
            <person name="Abouelleil A."/>
            <person name="Alvarado L."/>
            <person name="Arachchi H.M."/>
            <person name="Berlin A."/>
            <person name="Brown A."/>
            <person name="Chapman S.B."/>
            <person name="Chen Z."/>
            <person name="Dunbar C."/>
            <person name="Freedman E."/>
            <person name="Gearin G."/>
            <person name="Gellesch M."/>
            <person name="Goldberg J."/>
            <person name="Griggs A."/>
            <person name="Gujja S."/>
            <person name="Heiman D."/>
            <person name="Howarth C."/>
            <person name="Larson L."/>
            <person name="Lui A."/>
            <person name="MacDonald P.J.P."/>
            <person name="Montmayeur A."/>
            <person name="Murphy C."/>
            <person name="Neiman D."/>
            <person name="Pearson M."/>
            <person name="Priest M."/>
            <person name="Roberts A."/>
            <person name="Saif S."/>
            <person name="Shea T."/>
            <person name="Shenoy N."/>
            <person name="Sisk P."/>
            <person name="Stolte C."/>
            <person name="Sykes S."/>
            <person name="Wortman J."/>
            <person name="Nusbaum C."/>
            <person name="Birren B."/>
        </authorList>
    </citation>
    <scope>NUCLEOTIDE SEQUENCE [LARGE SCALE GENOMIC DNA]</scope>
    <source>
        <strain evidence="9 10">CM5</strain>
    </source>
</reference>
<keyword evidence="6" id="KW-0235">DNA replication</keyword>
<dbReference type="Proteomes" id="UP000003379">
    <property type="component" value="Unassembled WGS sequence"/>
</dbReference>
<organism evidence="8 11">
    <name type="scientific">Peptoanaerobacter stomatis</name>
    <dbReference type="NCBI Taxonomy" id="796937"/>
    <lineage>
        <taxon>Bacteria</taxon>
        <taxon>Bacillati</taxon>
        <taxon>Bacillota</taxon>
        <taxon>Clostridia</taxon>
        <taxon>Peptostreptococcales</taxon>
        <taxon>Filifactoraceae</taxon>
        <taxon>Peptoanaerobacter</taxon>
    </lineage>
</organism>
<proteinExistence type="inferred from homology"/>
<dbReference type="InterPro" id="IPR041796">
    <property type="entry name" value="Mre11_N"/>
</dbReference>
<dbReference type="NCBIfam" id="TIGR00619">
    <property type="entry name" value="sbcd"/>
    <property type="match status" value="1"/>
</dbReference>
<dbReference type="GO" id="GO:0006260">
    <property type="term" value="P:DNA replication"/>
    <property type="evidence" value="ECO:0007669"/>
    <property type="project" value="UniProtKB-KW"/>
</dbReference>
<evidence type="ECO:0000259" key="7">
    <source>
        <dbReference type="Pfam" id="PF00149"/>
    </source>
</evidence>
<comment type="function">
    <text evidence="6">SbcCD cleaves DNA hairpin structures. These structures can inhibit DNA replication and are intermediates in certain DNA recombination reactions. The complex acts as a 3'-&gt;5' double strand exonuclease that can open hairpins. It also has a 5' single-strand endonuclease activity.</text>
</comment>
<keyword evidence="3 6" id="KW-0540">Nuclease</keyword>
<evidence type="ECO:0000256" key="1">
    <source>
        <dbReference type="ARBA" id="ARBA00010555"/>
    </source>
</evidence>
<dbReference type="PANTHER" id="PTHR30337:SF0">
    <property type="entry name" value="NUCLEASE SBCCD SUBUNIT D"/>
    <property type="match status" value="1"/>
</dbReference>
<dbReference type="InterPro" id="IPR004843">
    <property type="entry name" value="Calcineurin-like_PHP"/>
</dbReference>
<dbReference type="PATRIC" id="fig|796937.3.peg.73"/>
<evidence type="ECO:0000256" key="3">
    <source>
        <dbReference type="ARBA" id="ARBA00022722"/>
    </source>
</evidence>
<dbReference type="Proteomes" id="UP000006437">
    <property type="component" value="Unassembled WGS sequence"/>
</dbReference>
<evidence type="ECO:0000256" key="6">
    <source>
        <dbReference type="RuleBase" id="RU363069"/>
    </source>
</evidence>
<protein>
    <recommendedName>
        <fullName evidence="2 6">Nuclease SbcCD subunit D</fullName>
    </recommendedName>
</protein>
<accession>G9XBM7</accession>
<dbReference type="EMBL" id="AFZE01000001">
    <property type="protein sequence ID" value="EHL16829.1"/>
    <property type="molecule type" value="Genomic_DNA"/>
</dbReference>
<evidence type="ECO:0000313" key="10">
    <source>
        <dbReference type="Proteomes" id="UP000003379"/>
    </source>
</evidence>
<comment type="caution">
    <text evidence="8">The sequence shown here is derived from an EMBL/GenBank/DDBJ whole genome shotgun (WGS) entry which is preliminary data.</text>
</comment>
<evidence type="ECO:0000256" key="5">
    <source>
        <dbReference type="ARBA" id="ARBA00022839"/>
    </source>
</evidence>
<name>G9WXI2_9FIRM</name>
<dbReference type="SUPFAM" id="SSF56300">
    <property type="entry name" value="Metallo-dependent phosphatases"/>
    <property type="match status" value="1"/>
</dbReference>
<evidence type="ECO:0000313" key="8">
    <source>
        <dbReference type="EMBL" id="EHL16829.1"/>
    </source>
</evidence>
<dbReference type="InterPro" id="IPR029052">
    <property type="entry name" value="Metallo-depent_PP-like"/>
</dbReference>
<dbReference type="CDD" id="cd00840">
    <property type="entry name" value="MPP_Mre11_N"/>
    <property type="match status" value="1"/>
</dbReference>
<evidence type="ECO:0000313" key="11">
    <source>
        <dbReference type="Proteomes" id="UP000006437"/>
    </source>
</evidence>
<dbReference type="RefSeq" id="WP_009524308.1">
    <property type="nucleotide sequence ID" value="NZ_JBQNBP010000055.1"/>
</dbReference>
<comment type="subunit">
    <text evidence="6">Heterodimer of SbcC and SbcD.</text>
</comment>
<dbReference type="GO" id="GO:0008408">
    <property type="term" value="F:3'-5' exonuclease activity"/>
    <property type="evidence" value="ECO:0007669"/>
    <property type="project" value="InterPro"/>
</dbReference>
<dbReference type="HOGENOM" id="CLU_038045_3_0_9"/>
<sequence>MRILHSSDWHLGKTLDGYSRIEEQEKFLEFFVEKSREIQPDIIIIAGDIFDTSNPSAIAEKMFYDVLTNISSNTSSLIVIIPGNHDSPKRLASAKLLARTHGIIIYENNDDKIDIGMYKSSEVLSCNDGVIKVKVNGKIANIMALPYISEARLNENVQDLFDSEEENARSFQTKFEALVGKKEKFFNTDEYNIIIAHLFTTRARLSEDEIGYSIGGAYAVDASAFPKSADYIALGHIHKKQCISGVDKRAYYCGSPIHYNKTEVKTAKKVILQVDIQEDKSIDLTEINVPIYKKIEIWNAESIEDAIKMSEEKSDESSFVYINIKTDRIISNEEIRQIKSNKKDIIEIRPIMSIENIISTSENMLEKSEMEKFTEFYKEKNGAEPTKNIIDRYMDIISYEDEENI</sequence>
<accession>G9WXI2</accession>
<keyword evidence="6" id="KW-0233">DNA recombination</keyword>
<dbReference type="Pfam" id="PF00149">
    <property type="entry name" value="Metallophos"/>
    <property type="match status" value="1"/>
</dbReference>
<dbReference type="PANTHER" id="PTHR30337">
    <property type="entry name" value="COMPONENT OF ATP-DEPENDENT DSDNA EXONUCLEASE"/>
    <property type="match status" value="1"/>
</dbReference>
<keyword evidence="6" id="KW-0255">Endonuclease</keyword>
<keyword evidence="5 6" id="KW-0269">Exonuclease</keyword>
<evidence type="ECO:0000313" key="9">
    <source>
        <dbReference type="EMBL" id="EHL19705.1"/>
    </source>
</evidence>
<gene>
    <name evidence="6" type="primary">sbcD</name>
    <name evidence="9" type="ORF">HMPREF9628_01394</name>
    <name evidence="8" type="ORF">HMPREF9629_00071</name>
</gene>
<feature type="domain" description="Calcineurin-like phosphoesterase" evidence="7">
    <location>
        <begin position="1"/>
        <end position="239"/>
    </location>
</feature>
<reference evidence="8 11" key="1">
    <citation type="submission" date="2011-08" db="EMBL/GenBank/DDBJ databases">
        <title>The Genome Sequence of Eubacteriaceae bacterium ACC19a.</title>
        <authorList>
            <consortium name="The Broad Institute Genome Sequencing Platform"/>
            <person name="Earl A."/>
            <person name="Ward D."/>
            <person name="Feldgarden M."/>
            <person name="Gevers D."/>
            <person name="Sizova M."/>
            <person name="Hazen A."/>
            <person name="Epstein S."/>
            <person name="Young S.K."/>
            <person name="Zeng Q."/>
            <person name="Gargeya S."/>
            <person name="Fitzgerald M."/>
            <person name="Haas B."/>
            <person name="Abouelleil A."/>
            <person name="Alvarado L."/>
            <person name="Arachchi H.M."/>
            <person name="Berlin A."/>
            <person name="Brown A."/>
            <person name="Chapman S.B."/>
            <person name="Chen Z."/>
            <person name="Dunbar C."/>
            <person name="Freedman E."/>
            <person name="Gearin G."/>
            <person name="Gellesch M."/>
            <person name="Goldberg J."/>
            <person name="Griggs A."/>
            <person name="Gujja S."/>
            <person name="Heiman D."/>
            <person name="Howarth C."/>
            <person name="Larson L."/>
            <person name="Lui A."/>
            <person name="MacDonald P.J.P."/>
            <person name="Montmayeur A."/>
            <person name="Murphy C."/>
            <person name="Neiman D."/>
            <person name="Pearson M."/>
            <person name="Priest M."/>
            <person name="Roberts A."/>
            <person name="Saif S."/>
            <person name="Shea T."/>
            <person name="Shenoy N."/>
            <person name="Sisk P."/>
            <person name="Stolte C."/>
            <person name="Sykes S."/>
            <person name="Wortman J."/>
            <person name="Nusbaum C."/>
            <person name="Birren B."/>
        </authorList>
    </citation>
    <scope>NUCLEOTIDE SEQUENCE [LARGE SCALE GENOMIC DNA]</scope>
    <source>
        <strain evidence="8 11">ACC19a</strain>
    </source>
</reference>
<dbReference type="STRING" id="796937.HMPREF9630_01612"/>
<dbReference type="GO" id="GO:0006310">
    <property type="term" value="P:DNA recombination"/>
    <property type="evidence" value="ECO:0007669"/>
    <property type="project" value="UniProtKB-KW"/>
</dbReference>
<dbReference type="InterPro" id="IPR004593">
    <property type="entry name" value="SbcD"/>
</dbReference>
<keyword evidence="4 6" id="KW-0378">Hydrolase</keyword>
<dbReference type="InterPro" id="IPR050535">
    <property type="entry name" value="DNA_Repair-Maintenance_Comp"/>
</dbReference>
<evidence type="ECO:0000256" key="4">
    <source>
        <dbReference type="ARBA" id="ARBA00022801"/>
    </source>
</evidence>
<comment type="similarity">
    <text evidence="1 6">Belongs to the SbcD family.</text>
</comment>
<dbReference type="GO" id="GO:0004519">
    <property type="term" value="F:endonuclease activity"/>
    <property type="evidence" value="ECO:0007669"/>
    <property type="project" value="UniProtKB-KW"/>
</dbReference>